<proteinExistence type="predicted"/>
<protein>
    <recommendedName>
        <fullName evidence="4">Lipoprotein</fullName>
    </recommendedName>
</protein>
<evidence type="ECO:0000313" key="3">
    <source>
        <dbReference type="Proteomes" id="UP001597083"/>
    </source>
</evidence>
<name>A0ABW3CQ35_9ACTN</name>
<reference evidence="3" key="1">
    <citation type="journal article" date="2019" name="Int. J. Syst. Evol. Microbiol.">
        <title>The Global Catalogue of Microorganisms (GCM) 10K type strain sequencing project: providing services to taxonomists for standard genome sequencing and annotation.</title>
        <authorList>
            <consortium name="The Broad Institute Genomics Platform"/>
            <consortium name="The Broad Institute Genome Sequencing Center for Infectious Disease"/>
            <person name="Wu L."/>
            <person name="Ma J."/>
        </authorList>
    </citation>
    <scope>NUCLEOTIDE SEQUENCE [LARGE SCALE GENOMIC DNA]</scope>
    <source>
        <strain evidence="3">JCM 31696</strain>
    </source>
</reference>
<feature type="chain" id="PRO_5046243341" description="Lipoprotein" evidence="1">
    <location>
        <begin position="25"/>
        <end position="67"/>
    </location>
</feature>
<comment type="caution">
    <text evidence="2">The sequence shown here is derived from an EMBL/GenBank/DDBJ whole genome shotgun (WGS) entry which is preliminary data.</text>
</comment>
<evidence type="ECO:0000256" key="1">
    <source>
        <dbReference type="SAM" id="SignalP"/>
    </source>
</evidence>
<accession>A0ABW3CQ35</accession>
<sequence>MRKTSSTMLAATVLVAALGLTACGSDRWCEHDATDQRVSDSYCERNTPGYEWEDGDSSTKVKKKKRT</sequence>
<keyword evidence="1" id="KW-0732">Signal</keyword>
<dbReference type="EMBL" id="JBHTIR010003929">
    <property type="protein sequence ID" value="MFD0856047.1"/>
    <property type="molecule type" value="Genomic_DNA"/>
</dbReference>
<organism evidence="2 3">
    <name type="scientific">Actinomadura adrarensis</name>
    <dbReference type="NCBI Taxonomy" id="1819600"/>
    <lineage>
        <taxon>Bacteria</taxon>
        <taxon>Bacillati</taxon>
        <taxon>Actinomycetota</taxon>
        <taxon>Actinomycetes</taxon>
        <taxon>Streptosporangiales</taxon>
        <taxon>Thermomonosporaceae</taxon>
        <taxon>Actinomadura</taxon>
    </lineage>
</organism>
<evidence type="ECO:0008006" key="4">
    <source>
        <dbReference type="Google" id="ProtNLM"/>
    </source>
</evidence>
<feature type="signal peptide" evidence="1">
    <location>
        <begin position="1"/>
        <end position="24"/>
    </location>
</feature>
<evidence type="ECO:0000313" key="2">
    <source>
        <dbReference type="EMBL" id="MFD0856047.1"/>
    </source>
</evidence>
<keyword evidence="3" id="KW-1185">Reference proteome</keyword>
<dbReference type="Proteomes" id="UP001597083">
    <property type="component" value="Unassembled WGS sequence"/>
</dbReference>
<dbReference type="PROSITE" id="PS51257">
    <property type="entry name" value="PROKAR_LIPOPROTEIN"/>
    <property type="match status" value="1"/>
</dbReference>
<gene>
    <name evidence="2" type="ORF">ACFQ07_27655</name>
</gene>